<gene>
    <name evidence="1" type="ORF">EMCG_04198</name>
</gene>
<sequence>MREKTVMRAYFEGLFHDGAKESLENTFLPFYCIGGAGTHYPVMDDQGNPLYPSEMRLPRRILGLLPIPETDSNLQSAQDDYQQYFETFGFGGQWFDCRDVEGFLKERKLSIIQTFTSFV</sequence>
<name>A0A0G2HTX2_9EURO</name>
<comment type="caution">
    <text evidence="1">The sequence shown here is derived from an EMBL/GenBank/DDBJ whole genome shotgun (WGS) entry which is preliminary data.</text>
</comment>
<dbReference type="PANTHER" id="PTHR40618">
    <property type="entry name" value="B-ZIP TRANSCRIPTION FACTOR (EUROFUNG)-RELATED"/>
    <property type="match status" value="1"/>
</dbReference>
<reference evidence="2" key="1">
    <citation type="journal article" date="2015" name="PLoS Genet.">
        <title>The dynamic genome and transcriptome of the human fungal pathogen Blastomyces and close relative Emmonsia.</title>
        <authorList>
            <person name="Munoz J.F."/>
            <person name="Gauthier G.M."/>
            <person name="Desjardins C.A."/>
            <person name="Gallo J.E."/>
            <person name="Holder J."/>
            <person name="Sullivan T.D."/>
            <person name="Marty A.J."/>
            <person name="Carmen J.C."/>
            <person name="Chen Z."/>
            <person name="Ding L."/>
            <person name="Gujja S."/>
            <person name="Magrini V."/>
            <person name="Misas E."/>
            <person name="Mitreva M."/>
            <person name="Priest M."/>
            <person name="Saif S."/>
            <person name="Whiston E.A."/>
            <person name="Young S."/>
            <person name="Zeng Q."/>
            <person name="Goldman W.E."/>
            <person name="Mardis E.R."/>
            <person name="Taylor J.W."/>
            <person name="McEwen J.G."/>
            <person name="Clay O.K."/>
            <person name="Klein B.S."/>
            <person name="Cuomo C.A."/>
        </authorList>
    </citation>
    <scope>NUCLEOTIDE SEQUENCE [LARGE SCALE GENOMIC DNA]</scope>
    <source>
        <strain evidence="2">UAMH 3008</strain>
    </source>
</reference>
<accession>A0A0G2HTX2</accession>
<proteinExistence type="predicted"/>
<dbReference type="EMBL" id="LCZI01001333">
    <property type="protein sequence ID" value="KKZ61185.1"/>
    <property type="molecule type" value="Genomic_DNA"/>
</dbReference>
<organism evidence="1 2">
    <name type="scientific">[Emmonsia] crescens</name>
    <dbReference type="NCBI Taxonomy" id="73230"/>
    <lineage>
        <taxon>Eukaryota</taxon>
        <taxon>Fungi</taxon>
        <taxon>Dikarya</taxon>
        <taxon>Ascomycota</taxon>
        <taxon>Pezizomycotina</taxon>
        <taxon>Eurotiomycetes</taxon>
        <taxon>Eurotiomycetidae</taxon>
        <taxon>Onygenales</taxon>
        <taxon>Ajellomycetaceae</taxon>
        <taxon>Emergomyces</taxon>
    </lineage>
</organism>
<evidence type="ECO:0000313" key="1">
    <source>
        <dbReference type="EMBL" id="KKZ61185.1"/>
    </source>
</evidence>
<protein>
    <submittedName>
        <fullName evidence="1">Uncharacterized protein</fullName>
    </submittedName>
</protein>
<dbReference type="OrthoDB" id="545169at2759"/>
<evidence type="ECO:0000313" key="2">
    <source>
        <dbReference type="Proteomes" id="UP000034164"/>
    </source>
</evidence>
<dbReference type="VEuPathDB" id="FungiDB:EMCG_04198"/>
<dbReference type="Proteomes" id="UP000034164">
    <property type="component" value="Unassembled WGS sequence"/>
</dbReference>
<dbReference type="PANTHER" id="PTHR40618:SF1">
    <property type="entry name" value="B-ZIP TRANSCRIPTION FACTOR (EUROFUNG)"/>
    <property type="match status" value="1"/>
</dbReference>
<dbReference type="AlphaFoldDB" id="A0A0G2HTX2"/>